<organism evidence="2 3">
    <name type="scientific">Brevundimonas kwangchunensis</name>
    <dbReference type="NCBI Taxonomy" id="322163"/>
    <lineage>
        <taxon>Bacteria</taxon>
        <taxon>Pseudomonadati</taxon>
        <taxon>Pseudomonadota</taxon>
        <taxon>Alphaproteobacteria</taxon>
        <taxon>Caulobacterales</taxon>
        <taxon>Caulobacteraceae</taxon>
        <taxon>Brevundimonas</taxon>
    </lineage>
</organism>
<evidence type="ECO:0000313" key="3">
    <source>
        <dbReference type="Proteomes" id="UP001501352"/>
    </source>
</evidence>
<dbReference type="RefSeq" id="WP_343791409.1">
    <property type="nucleotide sequence ID" value="NZ_BAAAGA010000002.1"/>
</dbReference>
<evidence type="ECO:0000313" key="2">
    <source>
        <dbReference type="EMBL" id="GAA0617205.1"/>
    </source>
</evidence>
<protein>
    <recommendedName>
        <fullName evidence="4">Cytochrome C oxidase assembly protein</fullName>
    </recommendedName>
</protein>
<dbReference type="Proteomes" id="UP001501352">
    <property type="component" value="Unassembled WGS sequence"/>
</dbReference>
<keyword evidence="1" id="KW-1133">Transmembrane helix</keyword>
<keyword evidence="1" id="KW-0472">Membrane</keyword>
<accession>A0ABN1GRB7</accession>
<proteinExistence type="predicted"/>
<evidence type="ECO:0000256" key="1">
    <source>
        <dbReference type="SAM" id="Phobius"/>
    </source>
</evidence>
<keyword evidence="1" id="KW-0812">Transmembrane</keyword>
<evidence type="ECO:0008006" key="4">
    <source>
        <dbReference type="Google" id="ProtNLM"/>
    </source>
</evidence>
<gene>
    <name evidence="2" type="ORF">GCM10009422_10470</name>
</gene>
<reference evidence="2 3" key="1">
    <citation type="journal article" date="2019" name="Int. J. Syst. Evol. Microbiol.">
        <title>The Global Catalogue of Microorganisms (GCM) 10K type strain sequencing project: providing services to taxonomists for standard genome sequencing and annotation.</title>
        <authorList>
            <consortium name="The Broad Institute Genomics Platform"/>
            <consortium name="The Broad Institute Genome Sequencing Center for Infectious Disease"/>
            <person name="Wu L."/>
            <person name="Ma J."/>
        </authorList>
    </citation>
    <scope>NUCLEOTIDE SEQUENCE [LARGE SCALE GENOMIC DNA]</scope>
    <source>
        <strain evidence="2 3">JCM 12928</strain>
    </source>
</reference>
<name>A0ABN1GRB7_9CAUL</name>
<keyword evidence="3" id="KW-1185">Reference proteome</keyword>
<feature type="transmembrane region" description="Helical" evidence="1">
    <location>
        <begin position="17"/>
        <end position="38"/>
    </location>
</feature>
<sequence length="59" mass="6395">MRRLTPEELAARKKRNLAIAGALVGFIVLVFAVTVLNLKRNMDARTEAIAAGQPVGYAQ</sequence>
<dbReference type="EMBL" id="BAAAGA010000002">
    <property type="protein sequence ID" value="GAA0617205.1"/>
    <property type="molecule type" value="Genomic_DNA"/>
</dbReference>
<comment type="caution">
    <text evidence="2">The sequence shown here is derived from an EMBL/GenBank/DDBJ whole genome shotgun (WGS) entry which is preliminary data.</text>
</comment>